<dbReference type="SUPFAM" id="SSF51556">
    <property type="entry name" value="Metallo-dependent hydrolases"/>
    <property type="match status" value="1"/>
</dbReference>
<evidence type="ECO:0000313" key="3">
    <source>
        <dbReference type="Proteomes" id="UP000198824"/>
    </source>
</evidence>
<reference evidence="2 3" key="1">
    <citation type="submission" date="2016-10" db="EMBL/GenBank/DDBJ databases">
        <authorList>
            <person name="de Groot N.N."/>
        </authorList>
    </citation>
    <scope>NUCLEOTIDE SEQUENCE [LARGE SCALE GENOMIC DNA]</scope>
    <source>
        <strain evidence="2 3">S5-249</strain>
    </source>
</reference>
<dbReference type="Gene3D" id="2.30.40.10">
    <property type="entry name" value="Urease, subunit C, domain 1"/>
    <property type="match status" value="1"/>
</dbReference>
<dbReference type="GO" id="GO:0005829">
    <property type="term" value="C:cytosol"/>
    <property type="evidence" value="ECO:0007669"/>
    <property type="project" value="TreeGrafter"/>
</dbReference>
<dbReference type="InterPro" id="IPR050378">
    <property type="entry name" value="Metallo-dep_Hydrolases_sf"/>
</dbReference>
<dbReference type="PANTHER" id="PTHR11647">
    <property type="entry name" value="HYDRANTOINASE/DIHYDROPYRIMIDINASE FAMILY MEMBER"/>
    <property type="match status" value="1"/>
</dbReference>
<protein>
    <submittedName>
        <fullName evidence="2">N-acyl-D-aspartate/D-glutamate deacylase</fullName>
    </submittedName>
</protein>
<dbReference type="RefSeq" id="WP_165611237.1">
    <property type="nucleotide sequence ID" value="NZ_FOZG01000001.1"/>
</dbReference>
<dbReference type="Gene3D" id="3.20.20.140">
    <property type="entry name" value="Metal-dependent hydrolases"/>
    <property type="match status" value="1"/>
</dbReference>
<accession>A0A1I6KCD0</accession>
<proteinExistence type="predicted"/>
<dbReference type="Proteomes" id="UP000198824">
    <property type="component" value="Unassembled WGS sequence"/>
</dbReference>
<sequence length="584" mass="64772">MSYNILIKGGTVIDGQNNPPFKADVRVSGGKIVAVAAGLERQGVERVVDATGCYVTPGFIETHNHYDAPMWWMPNMFPLPGYGITTSINGNCGFGAAPVPETKEARDAMIGIFSFFEDIPLEPFHSQLPWDWKTWGEYRASMQRHLKVPINFEFYCGHQALRLAAMGIDATTRAATDDEIAKMAAMLREALDAGAIGFSSNTLDYDAQGNPVPSLLAEDKEFAALFDVLDDYPEKTFEIVISSFQKFVGVEDMKRFEPLVKHRKFRTLWGGVPFLSYQIARGIGPLIDEHERYKREGLPLYTAFTHVPPATMINFNSPLTFAQINNLAWAELAREANAARKLEMLASEDWRARARASWEDMYPQAMFRKPETVIMRDSQYRVGPYGSDVTFRDVIDARGGNTHPSDVLADWVLENGIGSTLGFNMSLASHQQIVDLFNDEYAIGNVSDSGAHAQMLCGIGDHIDLINSFARDNTHLSVETAVYNLTGKLAKFFGLSDRGHIAEGKSADIAVWHIDEIERRPMIKEYDVPDGSGGRGYRYTRDAAPMRITLVHGEPIFDGGSFTGAYPGRIAGYETAEAFAQAAE</sequence>
<feature type="domain" description="Amidohydrolase 3" evidence="1">
    <location>
        <begin position="46"/>
        <end position="243"/>
    </location>
</feature>
<dbReference type="EMBL" id="FOZG01000001">
    <property type="protein sequence ID" value="SFR88879.1"/>
    <property type="molecule type" value="Genomic_DNA"/>
</dbReference>
<dbReference type="InterPro" id="IPR032466">
    <property type="entry name" value="Metal_Hydrolase"/>
</dbReference>
<dbReference type="InterPro" id="IPR011059">
    <property type="entry name" value="Metal-dep_hydrolase_composite"/>
</dbReference>
<dbReference type="AlphaFoldDB" id="A0A1I6KCD0"/>
<feature type="domain" description="Amidohydrolase 3" evidence="1">
    <location>
        <begin position="469"/>
        <end position="556"/>
    </location>
</feature>
<dbReference type="SUPFAM" id="SSF51338">
    <property type="entry name" value="Composite domain of metallo-dependent hydrolases"/>
    <property type="match status" value="2"/>
</dbReference>
<dbReference type="GO" id="GO:0016812">
    <property type="term" value="F:hydrolase activity, acting on carbon-nitrogen (but not peptide) bonds, in cyclic amides"/>
    <property type="evidence" value="ECO:0007669"/>
    <property type="project" value="TreeGrafter"/>
</dbReference>
<keyword evidence="3" id="KW-1185">Reference proteome</keyword>
<dbReference type="InterPro" id="IPR013108">
    <property type="entry name" value="Amidohydro_3"/>
</dbReference>
<evidence type="ECO:0000313" key="2">
    <source>
        <dbReference type="EMBL" id="SFR88879.1"/>
    </source>
</evidence>
<evidence type="ECO:0000259" key="1">
    <source>
        <dbReference type="Pfam" id="PF07969"/>
    </source>
</evidence>
<dbReference type="STRING" id="1166337.SAMN05192580_1566"/>
<gene>
    <name evidence="2" type="ORF">SAMN05192580_1566</name>
</gene>
<name>A0A1I6KCD0_9SPHN</name>
<organism evidence="2 3">
    <name type="scientific">Sphingomonas jatrophae</name>
    <dbReference type="NCBI Taxonomy" id="1166337"/>
    <lineage>
        <taxon>Bacteria</taxon>
        <taxon>Pseudomonadati</taxon>
        <taxon>Pseudomonadota</taxon>
        <taxon>Alphaproteobacteria</taxon>
        <taxon>Sphingomonadales</taxon>
        <taxon>Sphingomonadaceae</taxon>
        <taxon>Sphingomonas</taxon>
    </lineage>
</organism>
<dbReference type="Pfam" id="PF07969">
    <property type="entry name" value="Amidohydro_3"/>
    <property type="match status" value="2"/>
</dbReference>
<dbReference type="PANTHER" id="PTHR11647:SF1">
    <property type="entry name" value="COLLAPSIN RESPONSE MEDIATOR PROTEIN"/>
    <property type="match status" value="1"/>
</dbReference>